<sequence>MTETTRPPHTKDNSTTDARRVTLFPERGVTVLQQLERKGYRIPFQCREGYCGACRMTLIKGRVEYPEEPLAFRGANEVLACSCKVVVDVTVEFRG</sequence>
<accession>A0A918K8E5</accession>
<dbReference type="Gene3D" id="3.10.20.30">
    <property type="match status" value="1"/>
</dbReference>
<dbReference type="Pfam" id="PF00111">
    <property type="entry name" value="Fer2"/>
    <property type="match status" value="1"/>
</dbReference>
<dbReference type="EMBL" id="BMXR01000005">
    <property type="protein sequence ID" value="GGX54477.1"/>
    <property type="molecule type" value="Genomic_DNA"/>
</dbReference>
<evidence type="ECO:0000259" key="1">
    <source>
        <dbReference type="PROSITE" id="PS51085"/>
    </source>
</evidence>
<dbReference type="PROSITE" id="PS00197">
    <property type="entry name" value="2FE2S_FER_1"/>
    <property type="match status" value="1"/>
</dbReference>
<name>A0A918K8E5_9GAMM</name>
<dbReference type="Proteomes" id="UP000626148">
    <property type="component" value="Unassembled WGS sequence"/>
</dbReference>
<evidence type="ECO:0000313" key="3">
    <source>
        <dbReference type="Proteomes" id="UP000626148"/>
    </source>
</evidence>
<gene>
    <name evidence="2" type="ORF">GCM10007392_22320</name>
</gene>
<organism evidence="2 3">
    <name type="scientific">Saccharospirillum salsuginis</name>
    <dbReference type="NCBI Taxonomy" id="418750"/>
    <lineage>
        <taxon>Bacteria</taxon>
        <taxon>Pseudomonadati</taxon>
        <taxon>Pseudomonadota</taxon>
        <taxon>Gammaproteobacteria</taxon>
        <taxon>Oceanospirillales</taxon>
        <taxon>Saccharospirillaceae</taxon>
        <taxon>Saccharospirillum</taxon>
    </lineage>
</organism>
<dbReference type="InterPro" id="IPR001041">
    <property type="entry name" value="2Fe-2S_ferredoxin-type"/>
</dbReference>
<dbReference type="GO" id="GO:0051537">
    <property type="term" value="F:2 iron, 2 sulfur cluster binding"/>
    <property type="evidence" value="ECO:0007669"/>
    <property type="project" value="InterPro"/>
</dbReference>
<dbReference type="SUPFAM" id="SSF54292">
    <property type="entry name" value="2Fe-2S ferredoxin-like"/>
    <property type="match status" value="1"/>
</dbReference>
<dbReference type="InterPro" id="IPR012675">
    <property type="entry name" value="Beta-grasp_dom_sf"/>
</dbReference>
<reference evidence="2" key="2">
    <citation type="submission" date="2020-09" db="EMBL/GenBank/DDBJ databases">
        <authorList>
            <person name="Sun Q."/>
            <person name="Kim S."/>
        </authorList>
    </citation>
    <scope>NUCLEOTIDE SEQUENCE</scope>
    <source>
        <strain evidence="2">KCTC 22169</strain>
    </source>
</reference>
<dbReference type="AlphaFoldDB" id="A0A918K8E5"/>
<dbReference type="CDD" id="cd00207">
    <property type="entry name" value="fer2"/>
    <property type="match status" value="1"/>
</dbReference>
<keyword evidence="3" id="KW-1185">Reference proteome</keyword>
<feature type="domain" description="2Fe-2S ferredoxin-type" evidence="1">
    <location>
        <begin position="10"/>
        <end position="95"/>
    </location>
</feature>
<dbReference type="PROSITE" id="PS51085">
    <property type="entry name" value="2FE2S_FER_2"/>
    <property type="match status" value="1"/>
</dbReference>
<proteinExistence type="predicted"/>
<dbReference type="InterPro" id="IPR036010">
    <property type="entry name" value="2Fe-2S_ferredoxin-like_sf"/>
</dbReference>
<evidence type="ECO:0000313" key="2">
    <source>
        <dbReference type="EMBL" id="GGX54477.1"/>
    </source>
</evidence>
<dbReference type="NCBIfam" id="NF007985">
    <property type="entry name" value="PRK10713.1"/>
    <property type="match status" value="1"/>
</dbReference>
<protein>
    <recommendedName>
        <fullName evidence="1">2Fe-2S ferredoxin-type domain-containing protein</fullName>
    </recommendedName>
</protein>
<dbReference type="InterPro" id="IPR006058">
    <property type="entry name" value="2Fe2S_fd_BS"/>
</dbReference>
<dbReference type="RefSeq" id="WP_189608627.1">
    <property type="nucleotide sequence ID" value="NZ_BMXR01000005.1"/>
</dbReference>
<comment type="caution">
    <text evidence="2">The sequence shown here is derived from an EMBL/GenBank/DDBJ whole genome shotgun (WGS) entry which is preliminary data.</text>
</comment>
<reference evidence="2" key="1">
    <citation type="journal article" date="2014" name="Int. J. Syst. Evol. Microbiol.">
        <title>Complete genome sequence of Corynebacterium casei LMG S-19264T (=DSM 44701T), isolated from a smear-ripened cheese.</title>
        <authorList>
            <consortium name="US DOE Joint Genome Institute (JGI-PGF)"/>
            <person name="Walter F."/>
            <person name="Albersmeier A."/>
            <person name="Kalinowski J."/>
            <person name="Ruckert C."/>
        </authorList>
    </citation>
    <scope>NUCLEOTIDE SEQUENCE</scope>
    <source>
        <strain evidence="2">KCTC 22169</strain>
    </source>
</reference>